<evidence type="ECO:0000256" key="1">
    <source>
        <dbReference type="ARBA" id="ARBA00004127"/>
    </source>
</evidence>
<dbReference type="RefSeq" id="WP_088554119.1">
    <property type="nucleotide sequence ID" value="NZ_BDGJ01000101.1"/>
</dbReference>
<comment type="subcellular location">
    <subcellularLocation>
        <location evidence="1">Endomembrane system</location>
        <topology evidence="1">Multi-pass membrane protein</topology>
    </subcellularLocation>
    <subcellularLocation>
        <location evidence="6">Membrane</location>
        <topology evidence="6">Multi-pass membrane protein</topology>
    </subcellularLocation>
</comment>
<dbReference type="GO" id="GO:0048039">
    <property type="term" value="F:ubiquinone binding"/>
    <property type="evidence" value="ECO:0007669"/>
    <property type="project" value="TreeGrafter"/>
</dbReference>
<evidence type="ECO:0000256" key="3">
    <source>
        <dbReference type="ARBA" id="ARBA00022692"/>
    </source>
</evidence>
<feature type="transmembrane region" description="Helical" evidence="7">
    <location>
        <begin position="134"/>
        <end position="153"/>
    </location>
</feature>
<feature type="transmembrane region" description="Helical" evidence="7">
    <location>
        <begin position="375"/>
        <end position="396"/>
    </location>
</feature>
<feature type="transmembrane region" description="Helical" evidence="7">
    <location>
        <begin position="6"/>
        <end position="23"/>
    </location>
</feature>
<feature type="transmembrane region" description="Helical" evidence="7">
    <location>
        <begin position="461"/>
        <end position="483"/>
    </location>
</feature>
<protein>
    <submittedName>
        <fullName evidence="9">Proton-translocating NADH-quinone oxidoreductase, chain M</fullName>
    </submittedName>
</protein>
<dbReference type="GO" id="GO:0016020">
    <property type="term" value="C:membrane"/>
    <property type="evidence" value="ECO:0007669"/>
    <property type="project" value="UniProtKB-SubCell"/>
</dbReference>
<feature type="transmembrane region" description="Helical" evidence="7">
    <location>
        <begin position="275"/>
        <end position="297"/>
    </location>
</feature>
<comment type="similarity">
    <text evidence="2">Belongs to the complex I subunit 4 family.</text>
</comment>
<dbReference type="PRINTS" id="PR01437">
    <property type="entry name" value="NUOXDRDTASE4"/>
</dbReference>
<dbReference type="NCBIfam" id="TIGR01972">
    <property type="entry name" value="NDH_I_M"/>
    <property type="match status" value="1"/>
</dbReference>
<feature type="transmembrane region" description="Helical" evidence="7">
    <location>
        <begin position="336"/>
        <end position="354"/>
    </location>
</feature>
<organism evidence="9 10">
    <name type="scientific">Calderihabitans maritimus</name>
    <dbReference type="NCBI Taxonomy" id="1246530"/>
    <lineage>
        <taxon>Bacteria</taxon>
        <taxon>Bacillati</taxon>
        <taxon>Bacillota</taxon>
        <taxon>Clostridia</taxon>
        <taxon>Neomoorellales</taxon>
        <taxon>Calderihabitantaceae</taxon>
        <taxon>Calderihabitans</taxon>
    </lineage>
</organism>
<evidence type="ECO:0000256" key="7">
    <source>
        <dbReference type="SAM" id="Phobius"/>
    </source>
</evidence>
<keyword evidence="3 6" id="KW-0812">Transmembrane</keyword>
<dbReference type="OrthoDB" id="9807568at2"/>
<proteinExistence type="inferred from homology"/>
<feature type="transmembrane region" description="Helical" evidence="7">
    <location>
        <begin position="304"/>
        <end position="324"/>
    </location>
</feature>
<reference evidence="10" key="1">
    <citation type="journal article" date="2017" name="Appl. Environ. Microbiol.">
        <title>Genomic analysis of Calderihabitans maritimus KKC1, a thermophilic hydrogenogenic carboxydotrophic bacterium isolated from marine sediment.</title>
        <authorList>
            <person name="Omae K."/>
            <person name="Yoneda Y."/>
            <person name="Fukuyama Y."/>
            <person name="Yoshida T."/>
            <person name="Sako Y."/>
        </authorList>
    </citation>
    <scope>NUCLEOTIDE SEQUENCE [LARGE SCALE GENOMIC DNA]</scope>
    <source>
        <strain evidence="10">KKC1</strain>
    </source>
</reference>
<evidence type="ECO:0000256" key="5">
    <source>
        <dbReference type="ARBA" id="ARBA00023136"/>
    </source>
</evidence>
<keyword evidence="10" id="KW-1185">Reference proteome</keyword>
<dbReference type="GO" id="GO:0008137">
    <property type="term" value="F:NADH dehydrogenase (ubiquinone) activity"/>
    <property type="evidence" value="ECO:0007669"/>
    <property type="project" value="InterPro"/>
</dbReference>
<dbReference type="GO" id="GO:0015990">
    <property type="term" value="P:electron transport coupled proton transport"/>
    <property type="evidence" value="ECO:0007669"/>
    <property type="project" value="TreeGrafter"/>
</dbReference>
<feature type="transmembrane region" description="Helical" evidence="7">
    <location>
        <begin position="112"/>
        <end position="128"/>
    </location>
</feature>
<accession>A0A1Z5HU36</accession>
<dbReference type="GO" id="GO:0003954">
    <property type="term" value="F:NADH dehydrogenase activity"/>
    <property type="evidence" value="ECO:0007669"/>
    <property type="project" value="TreeGrafter"/>
</dbReference>
<feature type="transmembrane region" description="Helical" evidence="7">
    <location>
        <begin position="240"/>
        <end position="263"/>
    </location>
</feature>
<dbReference type="GO" id="GO:0042773">
    <property type="term" value="P:ATP synthesis coupled electron transport"/>
    <property type="evidence" value="ECO:0007669"/>
    <property type="project" value="InterPro"/>
</dbReference>
<dbReference type="InterPro" id="IPR003918">
    <property type="entry name" value="NADH_UbQ_OxRdtase"/>
</dbReference>
<name>A0A1Z5HU36_9FIRM</name>
<evidence type="ECO:0000313" key="10">
    <source>
        <dbReference type="Proteomes" id="UP000197032"/>
    </source>
</evidence>
<evidence type="ECO:0000256" key="6">
    <source>
        <dbReference type="RuleBase" id="RU000320"/>
    </source>
</evidence>
<dbReference type="EMBL" id="BDGJ01000101">
    <property type="protein sequence ID" value="GAW92857.1"/>
    <property type="molecule type" value="Genomic_DNA"/>
</dbReference>
<keyword evidence="4 7" id="KW-1133">Transmembrane helix</keyword>
<feature type="domain" description="NADH:quinone oxidoreductase/Mrp antiporter transmembrane" evidence="8">
    <location>
        <begin position="129"/>
        <end position="413"/>
    </location>
</feature>
<feature type="transmembrane region" description="Helical" evidence="7">
    <location>
        <begin position="208"/>
        <end position="228"/>
    </location>
</feature>
<feature type="transmembrane region" description="Helical" evidence="7">
    <location>
        <begin position="30"/>
        <end position="53"/>
    </location>
</feature>
<gene>
    <name evidence="9" type="ORF">KKC1_20050</name>
</gene>
<dbReference type="Pfam" id="PF00361">
    <property type="entry name" value="Proton_antipo_M"/>
    <property type="match status" value="1"/>
</dbReference>
<dbReference type="AlphaFoldDB" id="A0A1Z5HU36"/>
<feature type="transmembrane region" description="Helical" evidence="7">
    <location>
        <begin position="416"/>
        <end position="440"/>
    </location>
</feature>
<dbReference type="GO" id="GO:0012505">
    <property type="term" value="C:endomembrane system"/>
    <property type="evidence" value="ECO:0007669"/>
    <property type="project" value="UniProtKB-SubCell"/>
</dbReference>
<evidence type="ECO:0000259" key="8">
    <source>
        <dbReference type="Pfam" id="PF00361"/>
    </source>
</evidence>
<feature type="transmembrane region" description="Helical" evidence="7">
    <location>
        <begin position="73"/>
        <end position="100"/>
    </location>
</feature>
<dbReference type="Proteomes" id="UP000197032">
    <property type="component" value="Unassembled WGS sequence"/>
</dbReference>
<dbReference type="InterPro" id="IPR010227">
    <property type="entry name" value="NADH_Q_OxRdtase_chainM/4"/>
</dbReference>
<dbReference type="InterPro" id="IPR001750">
    <property type="entry name" value="ND/Mrp_TM"/>
</dbReference>
<sequence>MSFPILTAIVLAPVIGALFILFIPENEERVIKITAAVATFVSLALSTYAYFAYDQSIGGMQFTEEYTWVESFGIKYSVGVDGISLPLVLLTAIVIFTGVFASWDMHKRIKEFFILLLVLVAGVFGVFVSRDLFFFYLFFEVAVIPMYLLIGIWGSTRKEYAAMKLTLYLLVGSAVALIGIIALFLYAADQLGYRTFDIATLATVNYDLGFQKLVFFLMMIGFGFLVPMWPLHTWSPDGHVAAPTAVSMLHAGVLMKLGGYGLIRAGVLFFPEGAQYWAPLIALLCIVNVVYGAMVAMQQKDLKFVVGYSSVSHMGYVLLGIASLNVLSLDGAVAQMFAHGIMTALFFALVGNIYHKAHTRMIAEFGGLAHQMPRVATGFVIAGLASLGLPGLNNFVAEFLIFVGSFSVEKTLFGWLHFRVLSILAILGVVITAVYVLRVVQKTFFGPRNPRWDHLTDAKGVEMVPIVVLCGVLIIFGLFPSLLMDLINNGVEPLVAKIEAARQIGGIF</sequence>
<keyword evidence="5 7" id="KW-0472">Membrane</keyword>
<evidence type="ECO:0000256" key="2">
    <source>
        <dbReference type="ARBA" id="ARBA00009025"/>
    </source>
</evidence>
<dbReference type="PANTHER" id="PTHR43507:SF4">
    <property type="entry name" value="PROTON-TRANSLOCATING NADH-QUINONE OXIDOREDUCTASE, CHAIN M"/>
    <property type="match status" value="1"/>
</dbReference>
<evidence type="ECO:0000256" key="4">
    <source>
        <dbReference type="ARBA" id="ARBA00022989"/>
    </source>
</evidence>
<comment type="caution">
    <text evidence="9">The sequence shown here is derived from an EMBL/GenBank/DDBJ whole genome shotgun (WGS) entry which is preliminary data.</text>
</comment>
<evidence type="ECO:0000313" key="9">
    <source>
        <dbReference type="EMBL" id="GAW92857.1"/>
    </source>
</evidence>
<feature type="transmembrane region" description="Helical" evidence="7">
    <location>
        <begin position="165"/>
        <end position="188"/>
    </location>
</feature>
<dbReference type="PANTHER" id="PTHR43507">
    <property type="entry name" value="NADH-UBIQUINONE OXIDOREDUCTASE CHAIN 4"/>
    <property type="match status" value="1"/>
</dbReference>